<protein>
    <submittedName>
        <fullName evidence="2">Uncharacterized protein</fullName>
    </submittedName>
</protein>
<dbReference type="Proteomes" id="UP000070376">
    <property type="component" value="Unassembled WGS sequence"/>
</dbReference>
<reference evidence="3" key="1">
    <citation type="submission" date="2016-01" db="EMBL/GenBank/DDBJ databases">
        <authorList>
            <person name="Mitreva M."/>
            <person name="Pepin K.H."/>
            <person name="Mihindukulasuriya K.A."/>
            <person name="Fulton R."/>
            <person name="Fronick C."/>
            <person name="O'Laughlin M."/>
            <person name="Miner T."/>
            <person name="Herter B."/>
            <person name="Rosa B.A."/>
            <person name="Cordes M."/>
            <person name="Tomlinson C."/>
            <person name="Wollam A."/>
            <person name="Palsikar V.B."/>
            <person name="Mardis E.R."/>
            <person name="Wilson R.K."/>
        </authorList>
    </citation>
    <scope>NUCLEOTIDE SEQUENCE [LARGE SCALE GENOMIC DNA]</scope>
    <source>
        <strain evidence="3">GED7749B</strain>
    </source>
</reference>
<accession>A0A133KAH4</accession>
<sequence>QKRAGIRANCPFGGLKKTKESRTRGKLSFWRSQKDKRKPDPGQIVLLKVSKRQKRAGIRTNCPFEGLKKTKESWNPGKLSFWRFQKDKRKPDPGQIVLLGGSKRQKRAGIRANCSFGGLKTTKEERTRNELSFPGARKEK</sequence>
<dbReference type="PATRIC" id="fig|1398.22.peg.3745"/>
<evidence type="ECO:0000256" key="1">
    <source>
        <dbReference type="SAM" id="MobiDB-lite"/>
    </source>
</evidence>
<proteinExistence type="predicted"/>
<dbReference type="EMBL" id="LRPN01000196">
    <property type="protein sequence ID" value="KWZ76568.1"/>
    <property type="molecule type" value="Genomic_DNA"/>
</dbReference>
<feature type="non-terminal residue" evidence="2">
    <location>
        <position position="1"/>
    </location>
</feature>
<feature type="region of interest" description="Disordered" evidence="1">
    <location>
        <begin position="121"/>
        <end position="140"/>
    </location>
</feature>
<evidence type="ECO:0000313" key="3">
    <source>
        <dbReference type="Proteomes" id="UP000070376"/>
    </source>
</evidence>
<organism evidence="2 3">
    <name type="scientific">Heyndrickxia coagulans</name>
    <name type="common">Weizmannia coagulans</name>
    <dbReference type="NCBI Taxonomy" id="1398"/>
    <lineage>
        <taxon>Bacteria</taxon>
        <taxon>Bacillati</taxon>
        <taxon>Bacillota</taxon>
        <taxon>Bacilli</taxon>
        <taxon>Bacillales</taxon>
        <taxon>Bacillaceae</taxon>
        <taxon>Heyndrickxia</taxon>
    </lineage>
</organism>
<comment type="caution">
    <text evidence="2">The sequence shown here is derived from an EMBL/GenBank/DDBJ whole genome shotgun (WGS) entry which is preliminary data.</text>
</comment>
<dbReference type="AlphaFoldDB" id="A0A133KAH4"/>
<name>A0A133KAH4_HEYCO</name>
<evidence type="ECO:0000313" key="2">
    <source>
        <dbReference type="EMBL" id="KWZ76568.1"/>
    </source>
</evidence>
<gene>
    <name evidence="2" type="ORF">HMPREF3213_03743</name>
</gene>
<feature type="region of interest" description="Disordered" evidence="1">
    <location>
        <begin position="1"/>
        <end position="40"/>
    </location>
</feature>